<dbReference type="RefSeq" id="WP_165399798.1">
    <property type="nucleotide sequence ID" value="NZ_SGWX01000001.1"/>
</dbReference>
<dbReference type="CDD" id="cd04186">
    <property type="entry name" value="GT_2_like_c"/>
    <property type="match status" value="1"/>
</dbReference>
<dbReference type="Pfam" id="PF00535">
    <property type="entry name" value="Glycos_transf_2"/>
    <property type="match status" value="1"/>
</dbReference>
<dbReference type="Proteomes" id="UP000293852">
    <property type="component" value="Unassembled WGS sequence"/>
</dbReference>
<dbReference type="EMBL" id="SGWX01000001">
    <property type="protein sequence ID" value="RZS59971.1"/>
    <property type="molecule type" value="Genomic_DNA"/>
</dbReference>
<dbReference type="GO" id="GO:0016757">
    <property type="term" value="F:glycosyltransferase activity"/>
    <property type="evidence" value="ECO:0007669"/>
    <property type="project" value="UniProtKB-KW"/>
</dbReference>
<evidence type="ECO:0000313" key="6">
    <source>
        <dbReference type="EMBL" id="RZS59971.1"/>
    </source>
</evidence>
<dbReference type="Gene3D" id="3.90.550.10">
    <property type="entry name" value="Spore Coat Polysaccharide Biosynthesis Protein SpsA, Chain A"/>
    <property type="match status" value="1"/>
</dbReference>
<comment type="caution">
    <text evidence="6">The sequence shown here is derived from an EMBL/GenBank/DDBJ whole genome shotgun (WGS) entry which is preliminary data.</text>
</comment>
<name>A0A4Q7LZ08_9MICO</name>
<evidence type="ECO:0000256" key="1">
    <source>
        <dbReference type="ARBA" id="ARBA00004776"/>
    </source>
</evidence>
<dbReference type="InterPro" id="IPR029044">
    <property type="entry name" value="Nucleotide-diphossugar_trans"/>
</dbReference>
<organism evidence="6 7">
    <name type="scientific">Xylanimonas ulmi</name>
    <dbReference type="NCBI Taxonomy" id="228973"/>
    <lineage>
        <taxon>Bacteria</taxon>
        <taxon>Bacillati</taxon>
        <taxon>Actinomycetota</taxon>
        <taxon>Actinomycetes</taxon>
        <taxon>Micrococcales</taxon>
        <taxon>Promicromonosporaceae</taxon>
        <taxon>Xylanimonas</taxon>
    </lineage>
</organism>
<gene>
    <name evidence="6" type="ORF">EV386_0211</name>
</gene>
<evidence type="ECO:0000313" key="7">
    <source>
        <dbReference type="Proteomes" id="UP000293852"/>
    </source>
</evidence>
<keyword evidence="3" id="KW-0328">Glycosyltransferase</keyword>
<evidence type="ECO:0000256" key="2">
    <source>
        <dbReference type="ARBA" id="ARBA00006739"/>
    </source>
</evidence>
<dbReference type="AlphaFoldDB" id="A0A4Q7LZ08"/>
<dbReference type="InterPro" id="IPR001173">
    <property type="entry name" value="Glyco_trans_2-like"/>
</dbReference>
<evidence type="ECO:0000256" key="4">
    <source>
        <dbReference type="ARBA" id="ARBA00022679"/>
    </source>
</evidence>
<sequence>MSAPRVRAVVVTWNGAHLLPECLDSLLAQDLPPGQLEVLVVDNASADGTAALLADRYPQVRVLTLPQNRGFAGGVAAGTADVLAAQAGGALPEFVALLNNDARFEPDAVRLLVAAADAAEAAGERVGAVTATVLLAERDDDGRVLVNSTGNILTASGAAADRDYRVPLDEARPTREVFGFNGGAALLRTSALREAGGFDASLFLYYEDTDLSWSMREHGWTIIHEHAARAHHRHMASTGGGASPVFRYYNTRNSLIVVTRHAGGVRALHSLARQSAGALTRLVRRDEAQAVNRARWRALGAYLVWLSHGRRPRSPQ</sequence>
<comment type="similarity">
    <text evidence="2">Belongs to the glycosyltransferase 2 family.</text>
</comment>
<evidence type="ECO:0000256" key="3">
    <source>
        <dbReference type="ARBA" id="ARBA00022676"/>
    </source>
</evidence>
<evidence type="ECO:0000259" key="5">
    <source>
        <dbReference type="Pfam" id="PF00535"/>
    </source>
</evidence>
<protein>
    <recommendedName>
        <fullName evidence="5">Glycosyltransferase 2-like domain-containing protein</fullName>
    </recommendedName>
</protein>
<keyword evidence="7" id="KW-1185">Reference proteome</keyword>
<accession>A0A4Q7LZ08</accession>
<dbReference type="PANTHER" id="PTHR43179:SF12">
    <property type="entry name" value="GALACTOFURANOSYLTRANSFERASE GLFT2"/>
    <property type="match status" value="1"/>
</dbReference>
<feature type="domain" description="Glycosyltransferase 2-like" evidence="5">
    <location>
        <begin position="9"/>
        <end position="122"/>
    </location>
</feature>
<dbReference type="PANTHER" id="PTHR43179">
    <property type="entry name" value="RHAMNOSYLTRANSFERASE WBBL"/>
    <property type="match status" value="1"/>
</dbReference>
<proteinExistence type="inferred from homology"/>
<dbReference type="SUPFAM" id="SSF53448">
    <property type="entry name" value="Nucleotide-diphospho-sugar transferases"/>
    <property type="match status" value="1"/>
</dbReference>
<reference evidence="6 7" key="1">
    <citation type="submission" date="2019-02" db="EMBL/GenBank/DDBJ databases">
        <title>Sequencing the genomes of 1000 actinobacteria strains.</title>
        <authorList>
            <person name="Klenk H.-P."/>
        </authorList>
    </citation>
    <scope>NUCLEOTIDE SEQUENCE [LARGE SCALE GENOMIC DNA]</scope>
    <source>
        <strain evidence="6 7">DSM 16932</strain>
    </source>
</reference>
<keyword evidence="4" id="KW-0808">Transferase</keyword>
<comment type="pathway">
    <text evidence="1">Cell wall biogenesis; cell wall polysaccharide biosynthesis.</text>
</comment>